<gene>
    <name evidence="7" type="ORF">Rhola_00001570</name>
</gene>
<feature type="coiled-coil region" evidence="5">
    <location>
        <begin position="221"/>
        <end position="248"/>
    </location>
</feature>
<sequence>MTIRVSRALIAAFAVSGLIFTGLTVAPSFAVPSYPSAAEVAAAKNNVTKKKAMIARLEKIIADLAAEAADLGRTAQIKGETFNQAQEKVDIISARVNSLQSQADAANAAADEAQAQLGKIAAQMQKDGATGGTAMTLFLNSGEADNLLYQLGAQEKVAQQSDVIYRRSIEKQQYAQSVTDELNVAKKELAATAAIAKAAFVEAQNAANAVQAKVDENNRLNKTFYGQLASLRNTAADLERQRAEGLAAEARQNAGKTMPTAPELYDVGPANAAKVDGAFAFAKQQLGERYVLGGMGPDVWDCSGITKASYAAVGVYIGTHSATNQFRTMAYAKKLIPLQQAVSGDLMWYTESSSFDGDKYHVVLYMGGGMMLESPNPARTVRIVPLRYGELFPYAGRPTAN</sequence>
<dbReference type="GO" id="GO:0008234">
    <property type="term" value="F:cysteine-type peptidase activity"/>
    <property type="evidence" value="ECO:0007669"/>
    <property type="project" value="UniProtKB-KW"/>
</dbReference>
<dbReference type="GO" id="GO:0006508">
    <property type="term" value="P:proteolysis"/>
    <property type="evidence" value="ECO:0007669"/>
    <property type="project" value="UniProtKB-KW"/>
</dbReference>
<dbReference type="SUPFAM" id="SSF54001">
    <property type="entry name" value="Cysteine proteinases"/>
    <property type="match status" value="1"/>
</dbReference>
<dbReference type="InterPro" id="IPR051794">
    <property type="entry name" value="PG_Endopeptidase_C40"/>
</dbReference>
<evidence type="ECO:0000256" key="3">
    <source>
        <dbReference type="ARBA" id="ARBA00022801"/>
    </source>
</evidence>
<keyword evidence="8" id="KW-1185">Reference proteome</keyword>
<keyword evidence="2" id="KW-0645">Protease</keyword>
<keyword evidence="4" id="KW-0788">Thiol protease</keyword>
<organism evidence="7 8">
    <name type="scientific">Rhodoluna lacicola</name>
    <dbReference type="NCBI Taxonomy" id="529884"/>
    <lineage>
        <taxon>Bacteria</taxon>
        <taxon>Bacillati</taxon>
        <taxon>Actinomycetota</taxon>
        <taxon>Actinomycetes</taxon>
        <taxon>Micrococcales</taxon>
        <taxon>Microbacteriaceae</taxon>
        <taxon>Luna cluster</taxon>
        <taxon>Luna-1 subcluster</taxon>
        <taxon>Rhodoluna</taxon>
    </lineage>
</organism>
<evidence type="ECO:0000256" key="1">
    <source>
        <dbReference type="ARBA" id="ARBA00007074"/>
    </source>
</evidence>
<accession>A0A060JL27</accession>
<feature type="coiled-coil region" evidence="5">
    <location>
        <begin position="40"/>
        <end position="123"/>
    </location>
</feature>
<dbReference type="Pfam" id="PF00877">
    <property type="entry name" value="NLPC_P60"/>
    <property type="match status" value="1"/>
</dbReference>
<dbReference type="RefSeq" id="WP_038501696.1">
    <property type="nucleotide sequence ID" value="NZ_CP007490.1"/>
</dbReference>
<evidence type="ECO:0000256" key="5">
    <source>
        <dbReference type="SAM" id="Coils"/>
    </source>
</evidence>
<dbReference type="Gene3D" id="3.90.1720.10">
    <property type="entry name" value="endopeptidase domain like (from Nostoc punctiforme)"/>
    <property type="match status" value="1"/>
</dbReference>
<evidence type="ECO:0000313" key="7">
    <source>
        <dbReference type="EMBL" id="AIC46984.1"/>
    </source>
</evidence>
<evidence type="ECO:0000313" key="8">
    <source>
        <dbReference type="Proteomes" id="UP000067708"/>
    </source>
</evidence>
<proteinExistence type="inferred from homology"/>
<evidence type="ECO:0000259" key="6">
    <source>
        <dbReference type="PROSITE" id="PS51935"/>
    </source>
</evidence>
<dbReference type="InterPro" id="IPR038765">
    <property type="entry name" value="Papain-like_cys_pep_sf"/>
</dbReference>
<dbReference type="EMBL" id="CP007490">
    <property type="protein sequence ID" value="AIC46984.1"/>
    <property type="molecule type" value="Genomic_DNA"/>
</dbReference>
<dbReference type="HOGENOM" id="CLU_034085_3_0_11"/>
<evidence type="ECO:0000256" key="2">
    <source>
        <dbReference type="ARBA" id="ARBA00022670"/>
    </source>
</evidence>
<reference evidence="7 8" key="1">
    <citation type="journal article" date="2014" name="Int. J. Syst. Evol. Microbiol.">
        <title>Rhodoluna lacicola gen. nov., sp. nov., a planktonic freshwater bacterium with stream-lined genome.</title>
        <authorList>
            <person name="Hahn M."/>
            <person name="Schmidt J."/>
            <person name="Taipale S.J."/>
            <person name="Doolittle W.F."/>
            <person name="Koll U."/>
        </authorList>
    </citation>
    <scope>NUCLEOTIDE SEQUENCE [LARGE SCALE GENOMIC DNA]</scope>
    <source>
        <strain evidence="7 8">MWH-Ta8</strain>
    </source>
</reference>
<dbReference type="KEGG" id="rla:Rhola_00001570"/>
<keyword evidence="5" id="KW-0175">Coiled coil</keyword>
<evidence type="ECO:0000256" key="4">
    <source>
        <dbReference type="ARBA" id="ARBA00022807"/>
    </source>
</evidence>
<dbReference type="OrthoDB" id="5177647at2"/>
<dbReference type="PANTHER" id="PTHR47359">
    <property type="entry name" value="PEPTIDOGLYCAN DL-ENDOPEPTIDASE CWLO"/>
    <property type="match status" value="1"/>
</dbReference>
<dbReference type="eggNOG" id="COG0791">
    <property type="taxonomic scope" value="Bacteria"/>
</dbReference>
<dbReference type="PROSITE" id="PS51935">
    <property type="entry name" value="NLPC_P60"/>
    <property type="match status" value="1"/>
</dbReference>
<dbReference type="InterPro" id="IPR000064">
    <property type="entry name" value="NLP_P60_dom"/>
</dbReference>
<keyword evidence="3 7" id="KW-0378">Hydrolase</keyword>
<dbReference type="PANTHER" id="PTHR47359:SF3">
    <property type="entry name" value="NLP_P60 DOMAIN-CONTAINING PROTEIN-RELATED"/>
    <property type="match status" value="1"/>
</dbReference>
<protein>
    <submittedName>
        <fullName evidence="7">Cell wall-associated hydrolases (Invasion-associated proteins)</fullName>
    </submittedName>
</protein>
<dbReference type="Proteomes" id="UP000067708">
    <property type="component" value="Chromosome"/>
</dbReference>
<name>A0A060JL27_9MICO</name>
<dbReference type="AlphaFoldDB" id="A0A060JL27"/>
<comment type="similarity">
    <text evidence="1">Belongs to the peptidase C40 family.</text>
</comment>
<feature type="domain" description="NlpC/P60" evidence="6">
    <location>
        <begin position="272"/>
        <end position="401"/>
    </location>
</feature>